<dbReference type="Gene3D" id="1.10.3210.10">
    <property type="entry name" value="Hypothetical protein af1432"/>
    <property type="match status" value="1"/>
</dbReference>
<dbReference type="SUPFAM" id="SSF141868">
    <property type="entry name" value="EAL domain-like"/>
    <property type="match status" value="1"/>
</dbReference>
<gene>
    <name evidence="2" type="primary">yuxH_1</name>
    <name evidence="2" type="ORF">Voc01_017440</name>
</gene>
<organism evidence="2 3">
    <name type="scientific">Virgisporangium ochraceum</name>
    <dbReference type="NCBI Taxonomy" id="65505"/>
    <lineage>
        <taxon>Bacteria</taxon>
        <taxon>Bacillati</taxon>
        <taxon>Actinomycetota</taxon>
        <taxon>Actinomycetes</taxon>
        <taxon>Micromonosporales</taxon>
        <taxon>Micromonosporaceae</taxon>
        <taxon>Virgisporangium</taxon>
    </lineage>
</organism>
<accession>A0A8J3ZML3</accession>
<dbReference type="InterPro" id="IPR052340">
    <property type="entry name" value="RNase_Y/CdgJ"/>
</dbReference>
<dbReference type="AlphaFoldDB" id="A0A8J3ZML3"/>
<sequence>MASDPILGAALPVHVGRQPIYHRTGDVAAYELLFRADARSVDATDRGSFATSQVIVTAFSDFGVAGLCGTHPCFVNVTREFLVGDLPLPFEADRVGIEVLSDIEVDDAVREGVAALSRRGYQIAVDQSGTDPGQEALLPYATHAKIDMLVDDEATINIALLRCAQYPNVQLIAERLETREAVDTATALGFQLLQGHALGRPHALNATALGPLRLRRIQLLVELNRSDIDLDRVVSMVQTDPGLALRVLRLVNSAASGTRRTVSSIAEAVMLLGTRQLQQWVTLMVIADITEGDEAALTAAATHARLCRLVAERNRINGDTAFTAGLLTAVSDLFGLPVADLSAELPLAEELRTALIDGTGPLAEVLELVQAYRAGYTFDVGITADMLDAIRWSNMVPT</sequence>
<dbReference type="InterPro" id="IPR013976">
    <property type="entry name" value="HDOD"/>
</dbReference>
<reference evidence="2" key="1">
    <citation type="submission" date="2021-01" db="EMBL/GenBank/DDBJ databases">
        <title>Whole genome shotgun sequence of Virgisporangium ochraceum NBRC 16418.</title>
        <authorList>
            <person name="Komaki H."/>
            <person name="Tamura T."/>
        </authorList>
    </citation>
    <scope>NUCLEOTIDE SEQUENCE</scope>
    <source>
        <strain evidence="2">NBRC 16418</strain>
    </source>
</reference>
<dbReference type="Pfam" id="PF08668">
    <property type="entry name" value="HDOD"/>
    <property type="match status" value="1"/>
</dbReference>
<dbReference type="EMBL" id="BOPH01000021">
    <property type="protein sequence ID" value="GIJ66827.1"/>
    <property type="molecule type" value="Genomic_DNA"/>
</dbReference>
<dbReference type="PANTHER" id="PTHR33525">
    <property type="match status" value="1"/>
</dbReference>
<dbReference type="Proteomes" id="UP000635606">
    <property type="component" value="Unassembled WGS sequence"/>
</dbReference>
<proteinExistence type="predicted"/>
<dbReference type="RefSeq" id="WP_203926797.1">
    <property type="nucleotide sequence ID" value="NZ_BOPH01000021.1"/>
</dbReference>
<keyword evidence="3" id="KW-1185">Reference proteome</keyword>
<dbReference type="PANTHER" id="PTHR33525:SF4">
    <property type="entry name" value="CYCLIC DI-GMP PHOSPHODIESTERASE CDGJ"/>
    <property type="match status" value="1"/>
</dbReference>
<dbReference type="GO" id="GO:0016301">
    <property type="term" value="F:kinase activity"/>
    <property type="evidence" value="ECO:0007669"/>
    <property type="project" value="UniProtKB-KW"/>
</dbReference>
<feature type="domain" description="HDOD" evidence="1">
    <location>
        <begin position="209"/>
        <end position="396"/>
    </location>
</feature>
<evidence type="ECO:0000313" key="3">
    <source>
        <dbReference type="Proteomes" id="UP000635606"/>
    </source>
</evidence>
<dbReference type="PIRSF" id="PIRSF003180">
    <property type="entry name" value="DiGMPpdiest_YuxH"/>
    <property type="match status" value="1"/>
</dbReference>
<evidence type="ECO:0000259" key="1">
    <source>
        <dbReference type="PROSITE" id="PS51833"/>
    </source>
</evidence>
<keyword evidence="2" id="KW-0808">Transferase</keyword>
<evidence type="ECO:0000313" key="2">
    <source>
        <dbReference type="EMBL" id="GIJ66827.1"/>
    </source>
</evidence>
<dbReference type="SMART" id="SM00052">
    <property type="entry name" value="EAL"/>
    <property type="match status" value="1"/>
</dbReference>
<dbReference type="InterPro" id="IPR014408">
    <property type="entry name" value="dGMP_Pdiesterase_EAL/HD-GYP"/>
</dbReference>
<dbReference type="SUPFAM" id="SSF109604">
    <property type="entry name" value="HD-domain/PDEase-like"/>
    <property type="match status" value="1"/>
</dbReference>
<keyword evidence="2" id="KW-0418">Kinase</keyword>
<dbReference type="InterPro" id="IPR001633">
    <property type="entry name" value="EAL_dom"/>
</dbReference>
<dbReference type="InterPro" id="IPR035919">
    <property type="entry name" value="EAL_sf"/>
</dbReference>
<comment type="caution">
    <text evidence="2">The sequence shown here is derived from an EMBL/GenBank/DDBJ whole genome shotgun (WGS) entry which is preliminary data.</text>
</comment>
<dbReference type="PROSITE" id="PS51833">
    <property type="entry name" value="HDOD"/>
    <property type="match status" value="1"/>
</dbReference>
<dbReference type="Gene3D" id="3.20.20.450">
    <property type="entry name" value="EAL domain"/>
    <property type="match status" value="1"/>
</dbReference>
<protein>
    <submittedName>
        <fullName evidence="2">Histidine kinase</fullName>
    </submittedName>
</protein>
<name>A0A8J3ZML3_9ACTN</name>